<name>A0ABU5Y3A6_9MYCO</name>
<dbReference type="SUPFAM" id="SSF47413">
    <property type="entry name" value="lambda repressor-like DNA-binding domains"/>
    <property type="match status" value="1"/>
</dbReference>
<keyword evidence="2" id="KW-1185">Reference proteome</keyword>
<dbReference type="RefSeq" id="WP_329780190.1">
    <property type="nucleotide sequence ID" value="NZ_JAYJJU010000018.1"/>
</dbReference>
<organism evidence="1 2">
    <name type="scientific">[Mycobacterium] nativiensis</name>
    <dbReference type="NCBI Taxonomy" id="2855503"/>
    <lineage>
        <taxon>Bacteria</taxon>
        <taxon>Bacillati</taxon>
        <taxon>Actinomycetota</taxon>
        <taxon>Actinomycetes</taxon>
        <taxon>Mycobacteriales</taxon>
        <taxon>Mycobacteriaceae</taxon>
        <taxon>Mycolicibacter</taxon>
    </lineage>
</organism>
<gene>
    <name evidence="1" type="ORF">KV113_17725</name>
</gene>
<evidence type="ECO:0000313" key="1">
    <source>
        <dbReference type="EMBL" id="MEB3033395.1"/>
    </source>
</evidence>
<evidence type="ECO:0000313" key="2">
    <source>
        <dbReference type="Proteomes" id="UP001298593"/>
    </source>
</evidence>
<dbReference type="EMBL" id="JAYJJU010000018">
    <property type="protein sequence ID" value="MEB3033395.1"/>
    <property type="molecule type" value="Genomic_DNA"/>
</dbReference>
<dbReference type="InterPro" id="IPR010982">
    <property type="entry name" value="Lambda_DNA-bd_dom_sf"/>
</dbReference>
<sequence>MTVPANGIERLIHFVDARIAQLNLSKEEVARRGGPNPDTLAKIRARTTSRTPSVETLLRLDQSLGWQPGSAAVTLLGGRPLSITAIGAGVGRPRQHNAEAPVTTNEILYRLAEHFNDAIVHLERIHADVGNRIEALRTLHGHFLAELAVDGDLVAEYQAAYKASTAKQRSARKTAVH</sequence>
<dbReference type="Proteomes" id="UP001298593">
    <property type="component" value="Unassembled WGS sequence"/>
</dbReference>
<proteinExistence type="predicted"/>
<protein>
    <recommendedName>
        <fullName evidence="3">XRE family transcriptional regulator</fullName>
    </recommendedName>
</protein>
<evidence type="ECO:0008006" key="3">
    <source>
        <dbReference type="Google" id="ProtNLM"/>
    </source>
</evidence>
<reference evidence="1 2" key="1">
    <citation type="submission" date="2023-12" db="EMBL/GenBank/DDBJ databases">
        <title>Description of new species of Mycobacterium terrae complex isolated from sewage at the Sao Paulo Zoological Park Foundation in Brazil.</title>
        <authorList>
            <person name="Romagnoli C.L."/>
            <person name="Conceicao E.C."/>
            <person name="Machado E."/>
            <person name="Barreto L.B.P.F."/>
            <person name="Sharma A."/>
            <person name="Silva N.M."/>
            <person name="Marques L.E."/>
            <person name="Juliana M.A."/>
            <person name="Lourenco M.C.S."/>
            <person name="Digiampietri L.A."/>
            <person name="Suffys P.N."/>
            <person name="Viana-Niero C."/>
        </authorList>
    </citation>
    <scope>NUCLEOTIDE SEQUENCE [LARGE SCALE GENOMIC DNA]</scope>
    <source>
        <strain evidence="1 2">MYC340</strain>
    </source>
</reference>
<comment type="caution">
    <text evidence="1">The sequence shown here is derived from an EMBL/GenBank/DDBJ whole genome shotgun (WGS) entry which is preliminary data.</text>
</comment>
<accession>A0ABU5Y3A6</accession>